<gene>
    <name evidence="2" type="ORF">FDP08_00990</name>
</gene>
<name>A0A4U6R058_9GAMM</name>
<dbReference type="SMART" id="SM00671">
    <property type="entry name" value="SEL1"/>
    <property type="match status" value="3"/>
</dbReference>
<feature type="domain" description="Peptidase C14 caspase" evidence="1">
    <location>
        <begin position="356"/>
        <end position="579"/>
    </location>
</feature>
<dbReference type="PANTHER" id="PTHR22576">
    <property type="entry name" value="MUCOSA ASSOCIATED LYMPHOID TISSUE LYMPHOMA TRANSLOCATION PROTEIN 1/PARACASPASE"/>
    <property type="match status" value="1"/>
</dbReference>
<dbReference type="RefSeq" id="WP_137434185.1">
    <property type="nucleotide sequence ID" value="NZ_JANRHC010000004.1"/>
</dbReference>
<reference evidence="2 3" key="1">
    <citation type="submission" date="2019-05" db="EMBL/GenBank/DDBJ databases">
        <title>Marinobacter panjinensis sp. nov., a moderately halophilic bacterium isolated from sea tidal flat environment.</title>
        <authorList>
            <person name="Yang W."/>
            <person name="An M."/>
            <person name="He W."/>
            <person name="Luo X."/>
            <person name="Zhu L."/>
            <person name="Chen G."/>
            <person name="Zhang Y."/>
            <person name="Wang Y."/>
        </authorList>
    </citation>
    <scope>NUCLEOTIDE SEQUENCE [LARGE SCALE GENOMIC DNA]</scope>
    <source>
        <strain evidence="2 3">PJ-16</strain>
    </source>
</reference>
<dbReference type="InterPro" id="IPR011990">
    <property type="entry name" value="TPR-like_helical_dom_sf"/>
</dbReference>
<organism evidence="2 3">
    <name type="scientific">Marinobacter panjinensis</name>
    <dbReference type="NCBI Taxonomy" id="2576384"/>
    <lineage>
        <taxon>Bacteria</taxon>
        <taxon>Pseudomonadati</taxon>
        <taxon>Pseudomonadota</taxon>
        <taxon>Gammaproteobacteria</taxon>
        <taxon>Pseudomonadales</taxon>
        <taxon>Marinobacteraceae</taxon>
        <taxon>Marinobacter</taxon>
    </lineage>
</organism>
<dbReference type="Pfam" id="PF00656">
    <property type="entry name" value="Peptidase_C14"/>
    <property type="match status" value="1"/>
</dbReference>
<dbReference type="InterPro" id="IPR006597">
    <property type="entry name" value="Sel1-like"/>
</dbReference>
<dbReference type="Gene3D" id="1.25.40.10">
    <property type="entry name" value="Tetratricopeptide repeat domain"/>
    <property type="match status" value="1"/>
</dbReference>
<dbReference type="Pfam" id="PF08238">
    <property type="entry name" value="Sel1"/>
    <property type="match status" value="3"/>
</dbReference>
<dbReference type="OrthoDB" id="6382385at2"/>
<evidence type="ECO:0000259" key="1">
    <source>
        <dbReference type="Pfam" id="PF00656"/>
    </source>
</evidence>
<dbReference type="PANTHER" id="PTHR22576:SF37">
    <property type="entry name" value="MUCOSA-ASSOCIATED LYMPHOID TISSUE LYMPHOMA TRANSLOCATION PROTEIN 1"/>
    <property type="match status" value="1"/>
</dbReference>
<keyword evidence="3" id="KW-1185">Reference proteome</keyword>
<dbReference type="GO" id="GO:0004197">
    <property type="term" value="F:cysteine-type endopeptidase activity"/>
    <property type="evidence" value="ECO:0007669"/>
    <property type="project" value="InterPro"/>
</dbReference>
<protein>
    <recommendedName>
        <fullName evidence="1">Peptidase C14 caspase domain-containing protein</fullName>
    </recommendedName>
</protein>
<dbReference type="InterPro" id="IPR052039">
    <property type="entry name" value="Caspase-related_regulators"/>
</dbReference>
<comment type="caution">
    <text evidence="2">The sequence shown here is derived from an EMBL/GenBank/DDBJ whole genome shotgun (WGS) entry which is preliminary data.</text>
</comment>
<evidence type="ECO:0000313" key="3">
    <source>
        <dbReference type="Proteomes" id="UP000308488"/>
    </source>
</evidence>
<dbReference type="Proteomes" id="UP000308488">
    <property type="component" value="Unassembled WGS sequence"/>
</dbReference>
<dbReference type="AlphaFoldDB" id="A0A4U6R058"/>
<dbReference type="InterPro" id="IPR029030">
    <property type="entry name" value="Caspase-like_dom_sf"/>
</dbReference>
<accession>A0A4U6R058</accession>
<dbReference type="InterPro" id="IPR011600">
    <property type="entry name" value="Pept_C14_caspase"/>
</dbReference>
<dbReference type="SUPFAM" id="SSF52129">
    <property type="entry name" value="Caspase-like"/>
    <property type="match status" value="1"/>
</dbReference>
<dbReference type="Gene3D" id="3.40.50.1460">
    <property type="match status" value="1"/>
</dbReference>
<sequence length="596" mass="65458">MYQSFLTTLLRFGPHVIAMVLVIGCGNSPQLDSNGQEKISPPMAPAAEAQEYTVVNCLLPGQIRHLGGMTYVGKRKPVKTTVGDCQLRGGEYVLDDPASYQSALRIWQEAANQGDAEAQYYTGEIYEKGLADQQPDYPLAAAWYQKAASQGYKRAAVNLGRLYEQGLGVKQDPVEAVRLYRQAAGLDDNSLALLLDQTVAASNPQPNQQVSNRQREVAQLQQRQLRAGSGAALQSTGSVDAPIIDLVDPPLTASGGSIRLTLPEGERQQISGRVIAPAGLQSLTINNLSVPTSDDGFFKTQLPKYRSGDRETSLQIVAVDNRSQRATLRIIIAAGTRGAAEPERQKIPNKGFGRYYALVIGNDKYRYWTPLDNAVNDARSVARLLRQYYDYEITELYNADRAAILSTLNNLRKQLTEKDNLLIYYAGHGHLVEQLDEGYWIPVDAKQDEDTEWISTRNITGQLKIMSAKHVLVVADSCYAGTLSRGSLSRLRPGISDQKRQQLLQSFASSRVRTALTSGGVQPVLDSGGSGHSVFTKAFLDVLQENGLTLEAERLFLAIRERVSSAAFDLNVNQIPTYEPIHMAGHEAGDFVFVPR</sequence>
<dbReference type="SUPFAM" id="SSF81901">
    <property type="entry name" value="HCP-like"/>
    <property type="match status" value="1"/>
</dbReference>
<dbReference type="EMBL" id="SZYH01000001">
    <property type="protein sequence ID" value="TKV66763.1"/>
    <property type="molecule type" value="Genomic_DNA"/>
</dbReference>
<dbReference type="GO" id="GO:0006508">
    <property type="term" value="P:proteolysis"/>
    <property type="evidence" value="ECO:0007669"/>
    <property type="project" value="InterPro"/>
</dbReference>
<proteinExistence type="predicted"/>
<evidence type="ECO:0000313" key="2">
    <source>
        <dbReference type="EMBL" id="TKV66763.1"/>
    </source>
</evidence>